<dbReference type="Gene3D" id="3.40.1080.10">
    <property type="entry name" value="Glutaconate Coenzyme A-transferase"/>
    <property type="match status" value="1"/>
</dbReference>
<dbReference type="STRING" id="91360.SAMN05660330_03042"/>
<dbReference type="AlphaFoldDB" id="A0A1H0TEM8"/>
<dbReference type="SUPFAM" id="SSF100950">
    <property type="entry name" value="NagB/RpiA/CoA transferase-like"/>
    <property type="match status" value="1"/>
</dbReference>
<reference evidence="1 2" key="1">
    <citation type="submission" date="2016-10" db="EMBL/GenBank/DDBJ databases">
        <authorList>
            <person name="de Groot N.N."/>
        </authorList>
    </citation>
    <scope>NUCLEOTIDE SEQUENCE [LARGE SCALE GENOMIC DNA]</scope>
    <source>
        <strain evidence="1 2">DSM 12130</strain>
    </source>
</reference>
<dbReference type="EMBL" id="FNJI01000023">
    <property type="protein sequence ID" value="SDP51966.1"/>
    <property type="molecule type" value="Genomic_DNA"/>
</dbReference>
<sequence length="256" mass="27957">MDDYTLRELMTIAAARQINDGAIIFCGTGISMVAAMAAKHINAPNSTIFFETGAIDSVLEELPLAVADPRVMYYTAVNGGLIDSFGYMQNRKTGKQVVGVIGAAQIDCYGNLNSTVIGDYHKPKVRFSGSGGACDVASFVDNSIIFMQHEKRKFVNKVDYLTSPGWLDGGDSRERAGLPGKGPSKVITNMAIMGFDKVTRKMVLENYYPGITPEKILENMEFEVDISQASELSPPTRDEIKILREKCDPQGLIIGR</sequence>
<name>A0A1H0TEM8_9BACT</name>
<evidence type="ECO:0000313" key="2">
    <source>
        <dbReference type="Proteomes" id="UP000199073"/>
    </source>
</evidence>
<dbReference type="InterPro" id="IPR037171">
    <property type="entry name" value="NagB/RpiA_transferase-like"/>
</dbReference>
<gene>
    <name evidence="1" type="ORF">SAMN05660330_03042</name>
</gene>
<keyword evidence="1" id="KW-0808">Transferase</keyword>
<dbReference type="PANTHER" id="PTHR43293">
    <property type="entry name" value="ACETATE COA-TRANSFERASE YDIF"/>
    <property type="match status" value="1"/>
</dbReference>
<dbReference type="RefSeq" id="WP_245695169.1">
    <property type="nucleotide sequence ID" value="NZ_FNJI01000023.1"/>
</dbReference>
<dbReference type="InterPro" id="IPR004165">
    <property type="entry name" value="CoA_trans_fam_I"/>
</dbReference>
<dbReference type="SMART" id="SM00882">
    <property type="entry name" value="CoA_trans"/>
    <property type="match status" value="1"/>
</dbReference>
<protein>
    <submittedName>
        <fullName evidence="1">Glutaconate CoA-transferase subunit B</fullName>
    </submittedName>
</protein>
<evidence type="ECO:0000313" key="1">
    <source>
        <dbReference type="EMBL" id="SDP51966.1"/>
    </source>
</evidence>
<dbReference type="PANTHER" id="PTHR43293:SF3">
    <property type="entry name" value="CHOLESTEROL RING-CLEAVING HYDROLASE IPDB SUBUNIT"/>
    <property type="match status" value="1"/>
</dbReference>
<dbReference type="GO" id="GO:0008410">
    <property type="term" value="F:CoA-transferase activity"/>
    <property type="evidence" value="ECO:0007669"/>
    <property type="project" value="InterPro"/>
</dbReference>
<proteinExistence type="predicted"/>
<keyword evidence="2" id="KW-1185">Reference proteome</keyword>
<accession>A0A1H0TEM8</accession>
<organism evidence="1 2">
    <name type="scientific">Desulforhopalus singaporensis</name>
    <dbReference type="NCBI Taxonomy" id="91360"/>
    <lineage>
        <taxon>Bacteria</taxon>
        <taxon>Pseudomonadati</taxon>
        <taxon>Thermodesulfobacteriota</taxon>
        <taxon>Desulfobulbia</taxon>
        <taxon>Desulfobulbales</taxon>
        <taxon>Desulfocapsaceae</taxon>
        <taxon>Desulforhopalus</taxon>
    </lineage>
</organism>
<dbReference type="Proteomes" id="UP000199073">
    <property type="component" value="Unassembled WGS sequence"/>
</dbReference>
<dbReference type="Pfam" id="PF01144">
    <property type="entry name" value="CoA_trans"/>
    <property type="match status" value="1"/>
</dbReference>